<proteinExistence type="predicted"/>
<protein>
    <submittedName>
        <fullName evidence="2">Uncharacterized protein</fullName>
    </submittedName>
</protein>
<reference evidence="2" key="1">
    <citation type="submission" date="2020-09" db="EMBL/GenBank/DDBJ databases">
        <title>Genome-Enabled Discovery of Anthraquinone Biosynthesis in Senna tora.</title>
        <authorList>
            <person name="Kang S.-H."/>
            <person name="Pandey R.P."/>
            <person name="Lee C.-M."/>
            <person name="Sim J.-S."/>
            <person name="Jeong J.-T."/>
            <person name="Choi B.-S."/>
            <person name="Jung M."/>
            <person name="Ginzburg D."/>
            <person name="Zhao K."/>
            <person name="Won S.Y."/>
            <person name="Oh T.-J."/>
            <person name="Yu Y."/>
            <person name="Kim N.-H."/>
            <person name="Lee O.R."/>
            <person name="Lee T.-H."/>
            <person name="Bashyal P."/>
            <person name="Kim T.-S."/>
            <person name="Lee W.-H."/>
            <person name="Kawkins C."/>
            <person name="Kim C.-K."/>
            <person name="Kim J.S."/>
            <person name="Ahn B.O."/>
            <person name="Rhee S.Y."/>
            <person name="Sohng J.K."/>
        </authorList>
    </citation>
    <scope>NUCLEOTIDE SEQUENCE</scope>
    <source>
        <tissue evidence="2">Leaf</tissue>
    </source>
</reference>
<name>A0A834W820_9FABA</name>
<accession>A0A834W820</accession>
<dbReference type="AlphaFoldDB" id="A0A834W820"/>
<dbReference type="Proteomes" id="UP000634136">
    <property type="component" value="Unassembled WGS sequence"/>
</dbReference>
<organism evidence="2 3">
    <name type="scientific">Senna tora</name>
    <dbReference type="NCBI Taxonomy" id="362788"/>
    <lineage>
        <taxon>Eukaryota</taxon>
        <taxon>Viridiplantae</taxon>
        <taxon>Streptophyta</taxon>
        <taxon>Embryophyta</taxon>
        <taxon>Tracheophyta</taxon>
        <taxon>Spermatophyta</taxon>
        <taxon>Magnoliopsida</taxon>
        <taxon>eudicotyledons</taxon>
        <taxon>Gunneridae</taxon>
        <taxon>Pentapetalae</taxon>
        <taxon>rosids</taxon>
        <taxon>fabids</taxon>
        <taxon>Fabales</taxon>
        <taxon>Fabaceae</taxon>
        <taxon>Caesalpinioideae</taxon>
        <taxon>Cassia clade</taxon>
        <taxon>Senna</taxon>
    </lineage>
</organism>
<evidence type="ECO:0000313" key="2">
    <source>
        <dbReference type="EMBL" id="KAF7811908.1"/>
    </source>
</evidence>
<sequence>MAGAEPWLHQPWLHQPWFCFCCRSHGSASAAAKPIITQQPPAMCKTQEIERKSRGERKKPNPHKTLNLLERKVKTWRFGCGGWLDGARWLAVVLHECRWSRG</sequence>
<gene>
    <name evidence="2" type="ORF">G2W53_032884</name>
</gene>
<evidence type="ECO:0000256" key="1">
    <source>
        <dbReference type="SAM" id="MobiDB-lite"/>
    </source>
</evidence>
<comment type="caution">
    <text evidence="2">The sequence shown here is derived from an EMBL/GenBank/DDBJ whole genome shotgun (WGS) entry which is preliminary data.</text>
</comment>
<evidence type="ECO:0000313" key="3">
    <source>
        <dbReference type="Proteomes" id="UP000634136"/>
    </source>
</evidence>
<dbReference type="EMBL" id="JAAIUW010000010">
    <property type="protein sequence ID" value="KAF7811908.1"/>
    <property type="molecule type" value="Genomic_DNA"/>
</dbReference>
<feature type="region of interest" description="Disordered" evidence="1">
    <location>
        <begin position="42"/>
        <end position="64"/>
    </location>
</feature>
<keyword evidence="3" id="KW-1185">Reference proteome</keyword>